<keyword evidence="1" id="KW-0436">Ligase</keyword>
<dbReference type="Proteomes" id="UP000234748">
    <property type="component" value="Unassembled WGS sequence"/>
</dbReference>
<dbReference type="AlphaFoldDB" id="A0A2N5M2R5"/>
<dbReference type="GO" id="GO:0016874">
    <property type="term" value="F:ligase activity"/>
    <property type="evidence" value="ECO:0007669"/>
    <property type="project" value="UniProtKB-KW"/>
</dbReference>
<organism evidence="1 2">
    <name type="scientific">Peribacillus deserti</name>
    <dbReference type="NCBI Taxonomy" id="673318"/>
    <lineage>
        <taxon>Bacteria</taxon>
        <taxon>Bacillati</taxon>
        <taxon>Bacillota</taxon>
        <taxon>Bacilli</taxon>
        <taxon>Bacillales</taxon>
        <taxon>Bacillaceae</taxon>
        <taxon>Peribacillus</taxon>
    </lineage>
</organism>
<reference evidence="1 2" key="1">
    <citation type="submission" date="2017-11" db="EMBL/GenBank/DDBJ databases">
        <title>Comparitive Functional Genomics of Dry Heat Resistant strains isolated from the Viking Spacecraft.</title>
        <authorList>
            <person name="Seuylemezian A."/>
            <person name="Cooper K."/>
            <person name="Vaishampayan P."/>
        </authorList>
    </citation>
    <scope>NUCLEOTIDE SEQUENCE [LARGE SCALE GENOMIC DNA]</scope>
    <source>
        <strain evidence="1 2">V1-29</strain>
    </source>
</reference>
<accession>A0A2N5M2R5</accession>
<dbReference type="PANTHER" id="PTHR40037">
    <property type="entry name" value="PHOSPHOESTERASE YJCG-RELATED"/>
    <property type="match status" value="1"/>
</dbReference>
<dbReference type="EMBL" id="PGUY01000054">
    <property type="protein sequence ID" value="PLT28647.1"/>
    <property type="molecule type" value="Genomic_DNA"/>
</dbReference>
<dbReference type="OrthoDB" id="1524661at2"/>
<comment type="caution">
    <text evidence="1">The sequence shown here is derived from an EMBL/GenBank/DDBJ whole genome shotgun (WGS) entry which is preliminary data.</text>
</comment>
<keyword evidence="2" id="KW-1185">Reference proteome</keyword>
<sequence>MDLKMDVDTFRGEEGGITRSIFIFPHFEEITYIDNIREKYDPLHNLIAPHITLVFPFTSSISSKSLKQHIRVSLRGVEPFQLTMCGITGSGNSYLFLNVKKGNDEIIRLHDRLYGGLLKEHLYKHVTFIPHMTVGRLENQEDFKFALIETDRFKRSFTTIVNEITVEIIDGKQKSNLDFKISL</sequence>
<protein>
    <submittedName>
        <fullName evidence="1">2'-5' RNA ligase</fullName>
    </submittedName>
</protein>
<dbReference type="InterPro" id="IPR009097">
    <property type="entry name" value="Cyclic_Pdiesterase"/>
</dbReference>
<dbReference type="InterPro" id="IPR050580">
    <property type="entry name" value="2H_phosphoesterase_YjcG-like"/>
</dbReference>
<dbReference type="Pfam" id="PF13563">
    <property type="entry name" value="2_5_RNA_ligase2"/>
    <property type="match status" value="1"/>
</dbReference>
<evidence type="ECO:0000313" key="2">
    <source>
        <dbReference type="Proteomes" id="UP000234748"/>
    </source>
</evidence>
<dbReference type="SUPFAM" id="SSF55144">
    <property type="entry name" value="LigT-like"/>
    <property type="match status" value="1"/>
</dbReference>
<proteinExistence type="predicted"/>
<name>A0A2N5M2R5_9BACI</name>
<evidence type="ECO:0000313" key="1">
    <source>
        <dbReference type="EMBL" id="PLT28647.1"/>
    </source>
</evidence>
<dbReference type="Gene3D" id="3.90.1140.10">
    <property type="entry name" value="Cyclic phosphodiesterase"/>
    <property type="match status" value="1"/>
</dbReference>
<gene>
    <name evidence="1" type="ORF">CUU66_17250</name>
</gene>
<dbReference type="PANTHER" id="PTHR40037:SF1">
    <property type="entry name" value="PHOSPHOESTERASE SAOUHSC_00951-RELATED"/>
    <property type="match status" value="1"/>
</dbReference>
<dbReference type="RefSeq" id="WP_101644419.1">
    <property type="nucleotide sequence ID" value="NZ_PGUY01000054.1"/>
</dbReference>